<dbReference type="GO" id="GO:0006631">
    <property type="term" value="P:fatty acid metabolic process"/>
    <property type="evidence" value="ECO:0007669"/>
    <property type="project" value="TreeGrafter"/>
</dbReference>
<protein>
    <submittedName>
        <fullName evidence="3">Acetyl-CoA synthetase-like protein</fullName>
    </submittedName>
</protein>
<proteinExistence type="predicted"/>
<reference evidence="3 4" key="1">
    <citation type="journal article" date="2019" name="New Phytol.">
        <title>Comparative genomics reveals unique wood-decay strategies and fruiting body development in the Schizophyllaceae.</title>
        <authorList>
            <person name="Almasi E."/>
            <person name="Sahu N."/>
            <person name="Krizsan K."/>
            <person name="Balint B."/>
            <person name="Kovacs G.M."/>
            <person name="Kiss B."/>
            <person name="Cseklye J."/>
            <person name="Drula E."/>
            <person name="Henrissat B."/>
            <person name="Nagy I."/>
            <person name="Chovatia M."/>
            <person name="Adam C."/>
            <person name="LaButti K."/>
            <person name="Lipzen A."/>
            <person name="Riley R."/>
            <person name="Grigoriev I.V."/>
            <person name="Nagy L.G."/>
        </authorList>
    </citation>
    <scope>NUCLEOTIDE SEQUENCE [LARGE SCALE GENOMIC DNA]</scope>
    <source>
        <strain evidence="3 4">NL-1724</strain>
    </source>
</reference>
<dbReference type="PANTHER" id="PTHR43201">
    <property type="entry name" value="ACYL-COA SYNTHETASE"/>
    <property type="match status" value="1"/>
</dbReference>
<dbReference type="SUPFAM" id="SSF56801">
    <property type="entry name" value="Acetyl-CoA synthetase-like"/>
    <property type="match status" value="1"/>
</dbReference>
<gene>
    <name evidence="3" type="ORF">BD626DRAFT_503308</name>
</gene>
<dbReference type="Pfam" id="PF13193">
    <property type="entry name" value="AMP-binding_C"/>
    <property type="match status" value="1"/>
</dbReference>
<dbReference type="PANTHER" id="PTHR43201:SF30">
    <property type="entry name" value="AMP-DEPENDENT SYNTHETASE_LIGASE DOMAIN-CONTAINING PROTEIN"/>
    <property type="match status" value="1"/>
</dbReference>
<name>A0A550C827_9AGAR</name>
<dbReference type="Gene3D" id="3.30.300.30">
    <property type="match status" value="1"/>
</dbReference>
<dbReference type="Pfam" id="PF00501">
    <property type="entry name" value="AMP-binding"/>
    <property type="match status" value="1"/>
</dbReference>
<dbReference type="InterPro" id="IPR020845">
    <property type="entry name" value="AMP-binding_CS"/>
</dbReference>
<dbReference type="InterPro" id="IPR025110">
    <property type="entry name" value="AMP-bd_C"/>
</dbReference>
<dbReference type="OrthoDB" id="10253115at2759"/>
<keyword evidence="4" id="KW-1185">Reference proteome</keyword>
<dbReference type="STRING" id="97359.A0A550C827"/>
<dbReference type="Proteomes" id="UP000320762">
    <property type="component" value="Unassembled WGS sequence"/>
</dbReference>
<accession>A0A550C827</accession>
<dbReference type="InterPro" id="IPR045851">
    <property type="entry name" value="AMP-bd_C_sf"/>
</dbReference>
<comment type="caution">
    <text evidence="3">The sequence shown here is derived from an EMBL/GenBank/DDBJ whole genome shotgun (WGS) entry which is preliminary data.</text>
</comment>
<feature type="domain" description="AMP-dependent synthetase/ligase" evidence="1">
    <location>
        <begin position="93"/>
        <end position="481"/>
    </location>
</feature>
<evidence type="ECO:0000259" key="2">
    <source>
        <dbReference type="Pfam" id="PF13193"/>
    </source>
</evidence>
<evidence type="ECO:0000313" key="4">
    <source>
        <dbReference type="Proteomes" id="UP000320762"/>
    </source>
</evidence>
<dbReference type="InterPro" id="IPR042099">
    <property type="entry name" value="ANL_N_sf"/>
</dbReference>
<dbReference type="InterPro" id="IPR000873">
    <property type="entry name" value="AMP-dep_synth/lig_dom"/>
</dbReference>
<dbReference type="PROSITE" id="PS00455">
    <property type="entry name" value="AMP_BINDING"/>
    <property type="match status" value="1"/>
</dbReference>
<dbReference type="EMBL" id="VDMD01000019">
    <property type="protein sequence ID" value="TRM60951.1"/>
    <property type="molecule type" value="Genomic_DNA"/>
</dbReference>
<organism evidence="3 4">
    <name type="scientific">Schizophyllum amplum</name>
    <dbReference type="NCBI Taxonomy" id="97359"/>
    <lineage>
        <taxon>Eukaryota</taxon>
        <taxon>Fungi</taxon>
        <taxon>Dikarya</taxon>
        <taxon>Basidiomycota</taxon>
        <taxon>Agaricomycotina</taxon>
        <taxon>Agaricomycetes</taxon>
        <taxon>Agaricomycetidae</taxon>
        <taxon>Agaricales</taxon>
        <taxon>Schizophyllaceae</taxon>
        <taxon>Schizophyllum</taxon>
    </lineage>
</organism>
<sequence length="639" mass="70869">MISSRRLSLRSRTVVHGVQTSIRSTYRELLQTRPLNLSAVEGSVEPPLDERTLPAYFSQETLAKHSTRPALVCRQERPRAHAGPPSRNMGIQTHLAWDFEEFDRHIKALARGLLEMGVNSGDRVAVIMGNNSSYALLQWACASIGAILVTINPAYRINELIETLNAVGVKHLVCVPRIRSSAYLDMLSKAAPGLPNSRPGEICDPRLPELRNLVVVDNKDEFRTEVDRLDIKSAVDWREIMAWRDNSQEEKRRRVLESSLNKDDVINLQFTSGTTGSPKAVSLTHHNLLNNGISVGRCMKLTNTDILCNVPPLFHCFGLVLGNLAAWTHGACIVYPSPMFDPSAIVDAVIQEHCTALHGVPTHFLGVLSEVDRRRSEGERVDLRHLRTGIAAGSSIPIDLMRRLIEKMNLRELTNAYGMTETSPVSFQTVTDDPIHKRVETVGRVQPHVKAKVVDSNGDVVPVNTPGQLIVSGYLLQKGYWNDEAQTSAVMQREADGTVWMYTGDEAIMDEEGYLRIVGRIKDIIIRGGENLFPVQIENALTAHPGIREAAAIAVPDQRYGEVVGAWIVREPGTAVSQAEVRRAVADTMNPQNAPTWVWFTGEDGVANELPKTASGKVQKHILRKWSQPLVQRKTGRVP</sequence>
<evidence type="ECO:0000259" key="1">
    <source>
        <dbReference type="Pfam" id="PF00501"/>
    </source>
</evidence>
<dbReference type="AlphaFoldDB" id="A0A550C827"/>
<dbReference type="GO" id="GO:0031956">
    <property type="term" value="F:medium-chain fatty acid-CoA ligase activity"/>
    <property type="evidence" value="ECO:0007669"/>
    <property type="project" value="TreeGrafter"/>
</dbReference>
<evidence type="ECO:0000313" key="3">
    <source>
        <dbReference type="EMBL" id="TRM60951.1"/>
    </source>
</evidence>
<feature type="domain" description="AMP-binding enzyme C-terminal" evidence="2">
    <location>
        <begin position="536"/>
        <end position="617"/>
    </location>
</feature>
<dbReference type="Gene3D" id="3.40.50.12780">
    <property type="entry name" value="N-terminal domain of ligase-like"/>
    <property type="match status" value="1"/>
</dbReference>